<gene>
    <name evidence="2" type="ORF">CPter291_1148</name>
</gene>
<feature type="region of interest" description="Disordered" evidence="1">
    <location>
        <begin position="1"/>
        <end position="21"/>
    </location>
</feature>
<dbReference type="RefSeq" id="WP_062112603.1">
    <property type="nucleotide sequence ID" value="NZ_CP013236.1"/>
</dbReference>
<protein>
    <submittedName>
        <fullName evidence="2">Phage head completion family protein</fullName>
    </submittedName>
</protein>
<proteinExistence type="predicted"/>
<evidence type="ECO:0000256" key="1">
    <source>
        <dbReference type="SAM" id="MobiDB-lite"/>
    </source>
</evidence>
<accession>A0ABM5Z307</accession>
<dbReference type="Proteomes" id="UP000074914">
    <property type="component" value="Chromosome"/>
</dbReference>
<name>A0ABM5Z307_9BURK</name>
<dbReference type="EMBL" id="CP013236">
    <property type="protein sequence ID" value="AMP13424.1"/>
    <property type="molecule type" value="Genomic_DNA"/>
</dbReference>
<organism evidence="2 3">
    <name type="scientific">Collimonas pratensis</name>
    <dbReference type="NCBI Taxonomy" id="279113"/>
    <lineage>
        <taxon>Bacteria</taxon>
        <taxon>Pseudomonadati</taxon>
        <taxon>Pseudomonadota</taxon>
        <taxon>Betaproteobacteria</taxon>
        <taxon>Burkholderiales</taxon>
        <taxon>Oxalobacteraceae</taxon>
        <taxon>Collimonas</taxon>
    </lineage>
</organism>
<dbReference type="InterPro" id="IPR009225">
    <property type="entry name" value="Phage_head_completion_GpL"/>
</dbReference>
<evidence type="ECO:0000313" key="2">
    <source>
        <dbReference type="EMBL" id="AMP13424.1"/>
    </source>
</evidence>
<feature type="compositionally biased region" description="Pro residues" evidence="1">
    <location>
        <begin position="11"/>
        <end position="20"/>
    </location>
</feature>
<evidence type="ECO:0000313" key="3">
    <source>
        <dbReference type="Proteomes" id="UP000074914"/>
    </source>
</evidence>
<sequence length="164" mass="18198">MSFLAVEPSTPSTPPPPPASPIVENDGFYVDIHLPQMRDAVRLDGTVTDVRLREAVIAAILHVNDELRDWKLLQIAAGYASLAAVPADRIDRESVLISLYRRAVYCSAKADLIERYRDYDSTASSLSDKKMMEALDNAPGDQRRNAHWAIADIIGRSHLTVELI</sequence>
<reference evidence="2 3" key="1">
    <citation type="submission" date="2015-11" db="EMBL/GenBank/DDBJ databases">
        <title>Exploring the genomic traits of fungus-feeding bacterial genus Collimonas.</title>
        <authorList>
            <person name="Song C."/>
            <person name="Schmidt R."/>
            <person name="de Jager V."/>
            <person name="Krzyzanowska D."/>
            <person name="Jongedijk E."/>
            <person name="Cankar K."/>
            <person name="Beekwilder J."/>
            <person name="van Veen A."/>
            <person name="de Boer W."/>
            <person name="van Veen J.A."/>
            <person name="Garbeva P."/>
        </authorList>
    </citation>
    <scope>NUCLEOTIDE SEQUENCE [LARGE SCALE GENOMIC DNA]</scope>
    <source>
        <strain evidence="2 3">Ter291</strain>
    </source>
</reference>
<keyword evidence="3" id="KW-1185">Reference proteome</keyword>
<dbReference type="Pfam" id="PF05926">
    <property type="entry name" value="Phage_GPL"/>
    <property type="match status" value="1"/>
</dbReference>